<keyword evidence="3 6" id="KW-0863">Zinc-finger</keyword>
<feature type="compositionally biased region" description="Low complexity" evidence="7">
    <location>
        <begin position="91"/>
        <end position="104"/>
    </location>
</feature>
<dbReference type="GeneID" id="37042687"/>
<evidence type="ECO:0000256" key="5">
    <source>
        <dbReference type="ARBA" id="ARBA00023242"/>
    </source>
</evidence>
<feature type="compositionally biased region" description="Polar residues" evidence="7">
    <location>
        <begin position="164"/>
        <end position="177"/>
    </location>
</feature>
<evidence type="ECO:0000256" key="6">
    <source>
        <dbReference type="PROSITE-ProRule" id="PRU00146"/>
    </source>
</evidence>
<dbReference type="InterPro" id="IPR019787">
    <property type="entry name" value="Znf_PHD-finger"/>
</dbReference>
<evidence type="ECO:0000313" key="9">
    <source>
        <dbReference type="EMBL" id="PWN94164.1"/>
    </source>
</evidence>
<dbReference type="GO" id="GO:0048188">
    <property type="term" value="C:Set1C/COMPASS complex"/>
    <property type="evidence" value="ECO:0007669"/>
    <property type="project" value="InterPro"/>
</dbReference>
<evidence type="ECO:0000256" key="4">
    <source>
        <dbReference type="ARBA" id="ARBA00022833"/>
    </source>
</evidence>
<dbReference type="InterPro" id="IPR037869">
    <property type="entry name" value="Spp1/CFP1"/>
</dbReference>
<feature type="compositionally biased region" description="Basic and acidic residues" evidence="7">
    <location>
        <begin position="1"/>
        <end position="24"/>
    </location>
</feature>
<dbReference type="PROSITE" id="PS01359">
    <property type="entry name" value="ZF_PHD_1"/>
    <property type="match status" value="1"/>
</dbReference>
<feature type="region of interest" description="Disordered" evidence="7">
    <location>
        <begin position="1"/>
        <end position="179"/>
    </location>
</feature>
<evidence type="ECO:0000313" key="10">
    <source>
        <dbReference type="Proteomes" id="UP000245768"/>
    </source>
</evidence>
<dbReference type="InterPro" id="IPR013083">
    <property type="entry name" value="Znf_RING/FYVE/PHD"/>
</dbReference>
<dbReference type="AlphaFoldDB" id="A0A316YZF9"/>
<feature type="compositionally biased region" description="Low complexity" evidence="7">
    <location>
        <begin position="115"/>
        <end position="127"/>
    </location>
</feature>
<dbReference type="InterPro" id="IPR019786">
    <property type="entry name" value="Zinc_finger_PHD-type_CS"/>
</dbReference>
<dbReference type="GO" id="GO:0045893">
    <property type="term" value="P:positive regulation of DNA-templated transcription"/>
    <property type="evidence" value="ECO:0007669"/>
    <property type="project" value="TreeGrafter"/>
</dbReference>
<dbReference type="EMBL" id="KZ819634">
    <property type="protein sequence ID" value="PWN94164.1"/>
    <property type="molecule type" value="Genomic_DNA"/>
</dbReference>
<evidence type="ECO:0000256" key="1">
    <source>
        <dbReference type="ARBA" id="ARBA00004123"/>
    </source>
</evidence>
<protein>
    <recommendedName>
        <fullName evidence="8">PHD-type domain-containing protein</fullName>
    </recommendedName>
</protein>
<name>A0A316YZF9_9BASI</name>
<proteinExistence type="predicted"/>
<dbReference type="SMART" id="SM00249">
    <property type="entry name" value="PHD"/>
    <property type="match status" value="1"/>
</dbReference>
<dbReference type="OrthoDB" id="436852at2759"/>
<feature type="domain" description="PHD-type" evidence="8">
    <location>
        <begin position="185"/>
        <end position="236"/>
    </location>
</feature>
<evidence type="ECO:0000256" key="3">
    <source>
        <dbReference type="ARBA" id="ARBA00022771"/>
    </source>
</evidence>
<dbReference type="Gene3D" id="3.30.40.10">
    <property type="entry name" value="Zinc/RING finger domain, C3HC4 (zinc finger)"/>
    <property type="match status" value="1"/>
</dbReference>
<dbReference type="GO" id="GO:0008270">
    <property type="term" value="F:zinc ion binding"/>
    <property type="evidence" value="ECO:0007669"/>
    <property type="project" value="UniProtKB-KW"/>
</dbReference>
<dbReference type="RefSeq" id="XP_025381362.1">
    <property type="nucleotide sequence ID" value="XM_025520771.1"/>
</dbReference>
<evidence type="ECO:0000259" key="8">
    <source>
        <dbReference type="PROSITE" id="PS50016"/>
    </source>
</evidence>
<keyword evidence="2" id="KW-0479">Metal-binding</keyword>
<reference evidence="9" key="1">
    <citation type="journal article" date="2018" name="Mol. Biol. Evol.">
        <title>Broad Genomic Sampling Reveals a Smut Pathogenic Ancestry of the Fungal Clade Ustilaginomycotina.</title>
        <authorList>
            <person name="Kijpornyongpan T."/>
            <person name="Mondo S.J."/>
            <person name="Barry K."/>
            <person name="Sandor L."/>
            <person name="Lee J."/>
            <person name="Lipzen A."/>
            <person name="Pangilinan J."/>
            <person name="LaButti K."/>
            <person name="Hainaut M."/>
            <person name="Henrissat B."/>
            <person name="Grigoriev I.V."/>
            <person name="Spatafora J.W."/>
            <person name="Aime M.C."/>
        </authorList>
    </citation>
    <scope>NUCLEOTIDE SEQUENCE [LARGE SCALE GENOMIC DNA]</scope>
    <source>
        <strain evidence="9">MCA 4198</strain>
    </source>
</reference>
<dbReference type="PANTHER" id="PTHR46174">
    <property type="entry name" value="CXXC-TYPE ZINC FINGER PROTEIN 1"/>
    <property type="match status" value="1"/>
</dbReference>
<dbReference type="PANTHER" id="PTHR46174:SF1">
    <property type="entry name" value="CXXC-TYPE ZINC FINGER PROTEIN 1"/>
    <property type="match status" value="1"/>
</dbReference>
<dbReference type="InterPro" id="IPR011011">
    <property type="entry name" value="Znf_FYVE_PHD"/>
</dbReference>
<dbReference type="InParanoid" id="A0A316YZF9"/>
<dbReference type="Pfam" id="PF00628">
    <property type="entry name" value="PHD"/>
    <property type="match status" value="1"/>
</dbReference>
<comment type="subcellular location">
    <subcellularLocation>
        <location evidence="1">Nucleus</location>
    </subcellularLocation>
</comment>
<dbReference type="STRING" id="215250.A0A316YZF9"/>
<keyword evidence="5" id="KW-0539">Nucleus</keyword>
<dbReference type="SUPFAM" id="SSF57903">
    <property type="entry name" value="FYVE/PHD zinc finger"/>
    <property type="match status" value="1"/>
</dbReference>
<evidence type="ECO:0000256" key="7">
    <source>
        <dbReference type="SAM" id="MobiDB-lite"/>
    </source>
</evidence>
<organism evidence="9 10">
    <name type="scientific">Acaromyces ingoldii</name>
    <dbReference type="NCBI Taxonomy" id="215250"/>
    <lineage>
        <taxon>Eukaryota</taxon>
        <taxon>Fungi</taxon>
        <taxon>Dikarya</taxon>
        <taxon>Basidiomycota</taxon>
        <taxon>Ustilaginomycotina</taxon>
        <taxon>Exobasidiomycetes</taxon>
        <taxon>Exobasidiales</taxon>
        <taxon>Cryptobasidiaceae</taxon>
        <taxon>Acaromyces</taxon>
    </lineage>
</organism>
<keyword evidence="10" id="KW-1185">Reference proteome</keyword>
<sequence length="618" mass="67858">MQDGVEAQKRAEAEARIESGEAGRVEIAAVQESSEPHPLLQHGYEGDEDTPEPLKKRAKVVRIEDNGQSEAQGGMVHEAVEQLLVKPHDQTSPTGESSSGGTHTPALPNKKKAPSSKAASKKAALPSKKAKSSSKKKSSDQGSRKKKVKRDESEDAAGAVDADVSTTAGDEMQSSYEPESEGDEKLYCICQTLYDEDRMMIACDRCDEWYHTSCMKMKDSDVELVDMFMCPNCAKETGQQTTWKTKCLRQGCNHGAMPPLSRYCSERCGILVAASRIAKTKYAKLSPAACVERLMTARVRASKRTEGIAVWTSEGESKGESQKTEGEDEAAKAEMMQAVVGEGNHDLVSLSLAPQEQEKEQERLSIFAYASPDAEELHRLQQESRNLNEAKDAINRSLDLLAARNKVLQLAEDRIGTLEPLIDDSLTSTASSSSKKKSKKKGGATKATQEEEETASEPATARVVARCGFDERISWDDARFDGWCRSDSGRKTLDEEIGLDGHLDPPSSPEGEGEAVRDGSAKVCSLAKKKCKRHADWNVLKSAEFEVQRELQTRTLSALSEQTQDVESRIGQLKDAVESWARAKRANEVLERQGRDEALAKELSRLESRRPVLHANGR</sequence>
<dbReference type="Proteomes" id="UP000245768">
    <property type="component" value="Unassembled WGS sequence"/>
</dbReference>
<dbReference type="InterPro" id="IPR001965">
    <property type="entry name" value="Znf_PHD"/>
</dbReference>
<feature type="region of interest" description="Disordered" evidence="7">
    <location>
        <begin position="425"/>
        <end position="460"/>
    </location>
</feature>
<feature type="region of interest" description="Disordered" evidence="7">
    <location>
        <begin position="495"/>
        <end position="518"/>
    </location>
</feature>
<evidence type="ECO:0000256" key="2">
    <source>
        <dbReference type="ARBA" id="ARBA00022723"/>
    </source>
</evidence>
<keyword evidence="4" id="KW-0862">Zinc</keyword>
<dbReference type="PROSITE" id="PS50016">
    <property type="entry name" value="ZF_PHD_2"/>
    <property type="match status" value="1"/>
</dbReference>
<feature type="compositionally biased region" description="Basic residues" evidence="7">
    <location>
        <begin position="434"/>
        <end position="443"/>
    </location>
</feature>
<gene>
    <name evidence="9" type="ORF">FA10DRAFT_264732</name>
</gene>
<accession>A0A316YZF9</accession>
<dbReference type="CDD" id="cd16039">
    <property type="entry name" value="PHD_SPP1"/>
    <property type="match status" value="1"/>
</dbReference>